<feature type="domain" description="Nitrite/Sulfite reductase ferredoxin-like" evidence="2">
    <location>
        <begin position="24"/>
        <end position="83"/>
    </location>
</feature>
<dbReference type="AlphaFoldDB" id="A0A7G7CPN5"/>
<evidence type="ECO:0000313" key="4">
    <source>
        <dbReference type="Proteomes" id="UP000515743"/>
    </source>
</evidence>
<dbReference type="EMBL" id="CP059404">
    <property type="protein sequence ID" value="QNE89551.1"/>
    <property type="molecule type" value="Genomic_DNA"/>
</dbReference>
<dbReference type="SUPFAM" id="SSF55124">
    <property type="entry name" value="Nitrite/Sulfite reductase N-terminal domain-like"/>
    <property type="match status" value="2"/>
</dbReference>
<protein>
    <recommendedName>
        <fullName evidence="2">Nitrite/Sulfite reductase ferredoxin-like domain-containing protein</fullName>
    </recommendedName>
</protein>
<dbReference type="RefSeq" id="WP_185175925.1">
    <property type="nucleotide sequence ID" value="NZ_CP059404.1"/>
</dbReference>
<dbReference type="KEGG" id="cik:H0194_00270"/>
<dbReference type="InterPro" id="IPR036136">
    <property type="entry name" value="Nit/Sulf_reduc_fer-like_dom_sf"/>
</dbReference>
<gene>
    <name evidence="3" type="ORF">H0194_00270</name>
</gene>
<feature type="compositionally biased region" description="Polar residues" evidence="1">
    <location>
        <begin position="11"/>
        <end position="21"/>
    </location>
</feature>
<keyword evidence="4" id="KW-1185">Reference proteome</keyword>
<sequence>MAPVFIRQPGEGSSVTSLSSPAQEADKISVCVHAPGGVMAPEDWSIVSEVARRYGDGDVHLVGHSCLEIHGIASGSEEDVEATFRQTELIREHLVLAAPLFEPARSLAHRLSLRLESTGQGLVAPDVVFGVLPANPEFSRGMDTDAVDVAVVLDCSGPQPTARVLVDDRETGTAVDDESALDLAVEAARSLQPAGRALTTTIGADRPIGWIAEHHSPGTVTLGAGVHRGILAAEHAELLGVVGLPTSVTPHGDVLIHDLPEADADVILRVLAPRGFIFDANSDLL</sequence>
<evidence type="ECO:0000313" key="3">
    <source>
        <dbReference type="EMBL" id="QNE89551.1"/>
    </source>
</evidence>
<dbReference type="Pfam" id="PF03460">
    <property type="entry name" value="NIR_SIR_ferr"/>
    <property type="match status" value="1"/>
</dbReference>
<proteinExistence type="predicted"/>
<evidence type="ECO:0000256" key="1">
    <source>
        <dbReference type="SAM" id="MobiDB-lite"/>
    </source>
</evidence>
<dbReference type="Proteomes" id="UP000515743">
    <property type="component" value="Chromosome"/>
</dbReference>
<evidence type="ECO:0000259" key="2">
    <source>
        <dbReference type="Pfam" id="PF03460"/>
    </source>
</evidence>
<dbReference type="Gene3D" id="3.90.480.20">
    <property type="match status" value="1"/>
</dbReference>
<reference evidence="3 4" key="1">
    <citation type="submission" date="2020-07" db="EMBL/GenBank/DDBJ databases">
        <title>Complete genome and description of Corynebacterium incognita strain Marseille-Q3630 sp. nov.</title>
        <authorList>
            <person name="Boxberger M."/>
        </authorList>
    </citation>
    <scope>NUCLEOTIDE SEQUENCE [LARGE SCALE GENOMIC DNA]</scope>
    <source>
        <strain evidence="3 4">Marseille-Q3630</strain>
    </source>
</reference>
<dbReference type="InterPro" id="IPR005117">
    <property type="entry name" value="NiRdtase/SiRdtase_haem-b_fer"/>
</dbReference>
<name>A0A7G7CPN5_9CORY</name>
<feature type="region of interest" description="Disordered" evidence="1">
    <location>
        <begin position="1"/>
        <end position="21"/>
    </location>
</feature>
<organism evidence="3 4">
    <name type="scientific">Corynebacterium incognita</name>
    <dbReference type="NCBI Taxonomy" id="2754725"/>
    <lineage>
        <taxon>Bacteria</taxon>
        <taxon>Bacillati</taxon>
        <taxon>Actinomycetota</taxon>
        <taxon>Actinomycetes</taxon>
        <taxon>Mycobacteriales</taxon>
        <taxon>Corynebacteriaceae</taxon>
        <taxon>Corynebacterium</taxon>
    </lineage>
</organism>
<dbReference type="GO" id="GO:0016491">
    <property type="term" value="F:oxidoreductase activity"/>
    <property type="evidence" value="ECO:0007669"/>
    <property type="project" value="InterPro"/>
</dbReference>
<accession>A0A7G7CPN5</accession>